<dbReference type="Proteomes" id="UP001461341">
    <property type="component" value="Chromosome"/>
</dbReference>
<name>A0ABZ2Y9Y5_9BACT</name>
<comment type="similarity">
    <text evidence="2 10">Belongs to the phosphoenolpyruvate carboxykinase (ATP) family.</text>
</comment>
<keyword evidence="7 10" id="KW-0067">ATP-binding</keyword>
<dbReference type="PROSITE" id="PS00532">
    <property type="entry name" value="PEPCK_ATP"/>
    <property type="match status" value="1"/>
</dbReference>
<reference evidence="11 12" key="1">
    <citation type="submission" date="2023-03" db="EMBL/GenBank/DDBJ databases">
        <title>Novel Species.</title>
        <authorList>
            <person name="Ma S."/>
        </authorList>
    </citation>
    <scope>NUCLEOTIDE SEQUENCE [LARGE SCALE GENOMIC DNA]</scope>
    <source>
        <strain evidence="11 12">B11</strain>
    </source>
</reference>
<organism evidence="11 12">
    <name type="scientific">Thermatribacter velox</name>
    <dbReference type="NCBI Taxonomy" id="3039681"/>
    <lineage>
        <taxon>Bacteria</taxon>
        <taxon>Pseudomonadati</taxon>
        <taxon>Atribacterota</taxon>
        <taxon>Atribacteria</taxon>
        <taxon>Atribacterales</taxon>
        <taxon>Thermatribacteraceae</taxon>
        <taxon>Thermatribacter</taxon>
    </lineage>
</organism>
<keyword evidence="10" id="KW-0963">Cytoplasm</keyword>
<dbReference type="InterPro" id="IPR001272">
    <property type="entry name" value="PEP_carboxykinase_ATP"/>
</dbReference>
<proteinExistence type="inferred from homology"/>
<evidence type="ECO:0000256" key="4">
    <source>
        <dbReference type="ARBA" id="ARBA00022432"/>
    </source>
</evidence>
<keyword evidence="12" id="KW-1185">Reference proteome</keyword>
<dbReference type="InterPro" id="IPR015994">
    <property type="entry name" value="PEPCK_ATP_CS"/>
</dbReference>
<dbReference type="RefSeq" id="WP_369017554.1">
    <property type="nucleotide sequence ID" value="NZ_CP121689.1"/>
</dbReference>
<dbReference type="PANTHER" id="PTHR30031">
    <property type="entry name" value="PHOSPHOENOLPYRUVATE CARBOXYKINASE ATP"/>
    <property type="match status" value="1"/>
</dbReference>
<dbReference type="PIRSF" id="PIRSF006294">
    <property type="entry name" value="PEP_crbxkin"/>
    <property type="match status" value="1"/>
</dbReference>
<comment type="cofactor">
    <cofactor evidence="10">
        <name>Mn(2+)</name>
        <dbReference type="ChEBI" id="CHEBI:29035"/>
    </cofactor>
    <text evidence="10">Binds 1 Mn(2+) ion per subunit.</text>
</comment>
<keyword evidence="10" id="KW-0464">Manganese</keyword>
<dbReference type="NCBIfam" id="NF006820">
    <property type="entry name" value="PRK09344.1-2"/>
    <property type="match status" value="1"/>
</dbReference>
<feature type="binding site" evidence="10">
    <location>
        <position position="215"/>
    </location>
    <ligand>
        <name>ATP</name>
        <dbReference type="ChEBI" id="CHEBI:30616"/>
    </ligand>
</feature>
<dbReference type="InterPro" id="IPR013035">
    <property type="entry name" value="PEP_carboxykinase_C"/>
</dbReference>
<gene>
    <name evidence="10 11" type="primary">pckA</name>
    <name evidence="11" type="ORF">QBE54_07365</name>
</gene>
<feature type="binding site" evidence="10">
    <location>
        <position position="252"/>
    </location>
    <ligand>
        <name>Mn(2+)</name>
        <dbReference type="ChEBI" id="CHEBI:29035"/>
    </ligand>
</feature>
<keyword evidence="4 10" id="KW-0312">Gluconeogenesis</keyword>
<accession>A0ABZ2Y9Y5</accession>
<keyword evidence="10" id="KW-0479">Metal-binding</keyword>
<comment type="subcellular location">
    <subcellularLocation>
        <location evidence="10">Cytoplasm</location>
    </subcellularLocation>
</comment>
<evidence type="ECO:0000256" key="10">
    <source>
        <dbReference type="HAMAP-Rule" id="MF_00453"/>
    </source>
</evidence>
<dbReference type="Gene3D" id="2.170.8.10">
    <property type="entry name" value="Phosphoenolpyruvate Carboxykinase, domain 2"/>
    <property type="match status" value="1"/>
</dbReference>
<feature type="binding site" evidence="10">
    <location>
        <position position="317"/>
    </location>
    <ligand>
        <name>ATP</name>
        <dbReference type="ChEBI" id="CHEBI:30616"/>
    </ligand>
</feature>
<dbReference type="PANTHER" id="PTHR30031:SF0">
    <property type="entry name" value="PHOSPHOENOLPYRUVATE CARBOXYKINASE (ATP)"/>
    <property type="match status" value="1"/>
</dbReference>
<dbReference type="SUPFAM" id="SSF53795">
    <property type="entry name" value="PEP carboxykinase-like"/>
    <property type="match status" value="1"/>
</dbReference>
<feature type="binding site" evidence="10">
    <location>
        <position position="196"/>
    </location>
    <ligand>
        <name>substrate</name>
    </ligand>
</feature>
<comment type="function">
    <text evidence="10">Involved in the gluconeogenesis. Catalyzes the conversion of oxaloacetate (OAA) to phosphoenolpyruvate (PEP) through direct phosphoryl transfer between the nucleoside triphosphate and OAA.</text>
</comment>
<evidence type="ECO:0000256" key="5">
    <source>
        <dbReference type="ARBA" id="ARBA00022741"/>
    </source>
</evidence>
<sequence>MGLFYPLEKAGIVNPRNVYYNLSIPILFEHALSRREGVLSSTGAFAVWTGKYTGRSPKDRFIVCDQRTEREIDWGSVNVPIEPDTYQKLKEKLLSYLQGRDLYVYDGFVGTDPDYRMAVRFINEFAYQNVFVQNMFLEATQEELACFVPQFTVICAPNFHAVPDLDGVRSEAFVIINFTEGMVIIGGTSYCGEIKKAIFTVMNFLLPEKGVLPMHCSANVGDEDDVAVFFGLSGTGKTSLSADIQRKLIGDDEHGWSDKGVFNFEGGCYAKCINLSKEKEPQIYQAIRYGAIMENVVLDEETRQPDFSDSRYTENTRVSYPIELIPNALIPGIAGHPRVVIFLTADAFGVMPPVAKLSKEEAIYHFILGYTSKLAGTERGIVEPEATFSSCFGAPFMPRSPVVYGKMLGEKIEKYKTRVYLVNTGWTGGPYGVGHRIDIDYTRAIVRAAIDGSIEDEEFYQDPVFKFLVPKKVGDLPAEIFVPRKTWKDPGLYDQRARELQGRFEAVMQKYKLSLE</sequence>
<feature type="binding site" evidence="10">
    <location>
        <begin position="436"/>
        <end position="437"/>
    </location>
    <ligand>
        <name>ATP</name>
        <dbReference type="ChEBI" id="CHEBI:30616"/>
    </ligand>
</feature>
<dbReference type="EC" id="4.1.1.49" evidence="3 10"/>
<feature type="binding site" evidence="10">
    <location>
        <position position="190"/>
    </location>
    <ligand>
        <name>substrate</name>
    </ligand>
</feature>
<feature type="binding site" evidence="10">
    <location>
        <position position="196"/>
    </location>
    <ligand>
        <name>ATP</name>
        <dbReference type="ChEBI" id="CHEBI:30616"/>
    </ligand>
</feature>
<keyword evidence="5 10" id="KW-0547">Nucleotide-binding</keyword>
<dbReference type="NCBIfam" id="TIGR00224">
    <property type="entry name" value="pckA"/>
    <property type="match status" value="1"/>
</dbReference>
<dbReference type="NCBIfam" id="NF006821">
    <property type="entry name" value="PRK09344.1-3"/>
    <property type="match status" value="1"/>
</dbReference>
<feature type="binding site" evidence="10">
    <location>
        <position position="280"/>
    </location>
    <ligand>
        <name>ATP</name>
        <dbReference type="ChEBI" id="CHEBI:30616"/>
    </ligand>
</feature>
<feature type="binding site" evidence="10">
    <location>
        <position position="196"/>
    </location>
    <ligand>
        <name>Mn(2+)</name>
        <dbReference type="ChEBI" id="CHEBI:29035"/>
    </ligand>
</feature>
<evidence type="ECO:0000256" key="7">
    <source>
        <dbReference type="ARBA" id="ARBA00022840"/>
    </source>
</evidence>
<dbReference type="Pfam" id="PF01293">
    <property type="entry name" value="PEPCK_ATP"/>
    <property type="match status" value="1"/>
</dbReference>
<dbReference type="InterPro" id="IPR008210">
    <property type="entry name" value="PEP_carboxykinase_N"/>
</dbReference>
<dbReference type="CDD" id="cd00484">
    <property type="entry name" value="PEPCK_ATP"/>
    <property type="match status" value="1"/>
</dbReference>
<keyword evidence="8 10" id="KW-0456">Lyase</keyword>
<evidence type="ECO:0000256" key="8">
    <source>
        <dbReference type="ARBA" id="ARBA00023239"/>
    </source>
</evidence>
<comment type="pathway">
    <text evidence="1 10">Carbohydrate biosynthesis; gluconeogenesis.</text>
</comment>
<feature type="binding site" evidence="10">
    <location>
        <position position="317"/>
    </location>
    <ligand>
        <name>substrate</name>
    </ligand>
</feature>
<dbReference type="EMBL" id="CP121689">
    <property type="protein sequence ID" value="WZL75407.1"/>
    <property type="molecule type" value="Genomic_DNA"/>
</dbReference>
<feature type="binding site" evidence="10">
    <location>
        <position position="215"/>
    </location>
    <ligand>
        <name>Mn(2+)</name>
        <dbReference type="ChEBI" id="CHEBI:29035"/>
    </ligand>
</feature>
<comment type="caution">
    <text evidence="10">Lacks conserved residue(s) required for the propagation of feature annotation.</text>
</comment>
<evidence type="ECO:0000256" key="6">
    <source>
        <dbReference type="ARBA" id="ARBA00022793"/>
    </source>
</evidence>
<evidence type="ECO:0000256" key="3">
    <source>
        <dbReference type="ARBA" id="ARBA00012363"/>
    </source>
</evidence>
<dbReference type="Gene3D" id="3.90.228.20">
    <property type="match status" value="1"/>
</dbReference>
<dbReference type="Gene3D" id="3.40.449.10">
    <property type="entry name" value="Phosphoenolpyruvate Carboxykinase, domain 1"/>
    <property type="match status" value="1"/>
</dbReference>
<evidence type="ECO:0000256" key="9">
    <source>
        <dbReference type="ARBA" id="ARBA00047371"/>
    </source>
</evidence>
<evidence type="ECO:0000313" key="12">
    <source>
        <dbReference type="Proteomes" id="UP001461341"/>
    </source>
</evidence>
<dbReference type="SUPFAM" id="SSF68923">
    <property type="entry name" value="PEP carboxykinase N-terminal domain"/>
    <property type="match status" value="1"/>
</dbReference>
<evidence type="ECO:0000313" key="11">
    <source>
        <dbReference type="EMBL" id="WZL75407.1"/>
    </source>
</evidence>
<keyword evidence="6 10" id="KW-0210">Decarboxylase</keyword>
<feature type="binding site" evidence="10">
    <location>
        <position position="55"/>
    </location>
    <ligand>
        <name>substrate</name>
    </ligand>
</feature>
<protein>
    <recommendedName>
        <fullName evidence="3 10">Phosphoenolpyruvate carboxykinase (ATP)</fullName>
        <shortName evidence="10">PCK</shortName>
        <shortName evidence="10">PEP carboxykinase</shortName>
        <shortName evidence="10">PEPCK</shortName>
        <ecNumber evidence="3 10">4.1.1.49</ecNumber>
    </recommendedName>
</protein>
<dbReference type="GO" id="GO:0004612">
    <property type="term" value="F:phosphoenolpyruvate carboxykinase (ATP) activity"/>
    <property type="evidence" value="ECO:0007669"/>
    <property type="project" value="UniProtKB-EC"/>
</dbReference>
<comment type="catalytic activity">
    <reaction evidence="9 10">
        <text>oxaloacetate + ATP = phosphoenolpyruvate + ADP + CO2</text>
        <dbReference type="Rhea" id="RHEA:18617"/>
        <dbReference type="ChEBI" id="CHEBI:16452"/>
        <dbReference type="ChEBI" id="CHEBI:16526"/>
        <dbReference type="ChEBI" id="CHEBI:30616"/>
        <dbReference type="ChEBI" id="CHEBI:58702"/>
        <dbReference type="ChEBI" id="CHEBI:456216"/>
        <dbReference type="EC" id="4.1.1.49"/>
    </reaction>
</comment>
<feature type="binding site" evidence="10">
    <location>
        <position position="442"/>
    </location>
    <ligand>
        <name>ATP</name>
        <dbReference type="ChEBI" id="CHEBI:30616"/>
    </ligand>
</feature>
<evidence type="ECO:0000256" key="1">
    <source>
        <dbReference type="ARBA" id="ARBA00004742"/>
    </source>
</evidence>
<dbReference type="HAMAP" id="MF_00453">
    <property type="entry name" value="PEPCK_ATP"/>
    <property type="match status" value="1"/>
</dbReference>
<evidence type="ECO:0000256" key="2">
    <source>
        <dbReference type="ARBA" id="ARBA00006052"/>
    </source>
</evidence>